<keyword evidence="5" id="KW-1185">Reference proteome</keyword>
<dbReference type="InterPro" id="IPR008964">
    <property type="entry name" value="Invasin/intimin_cell_adhesion"/>
</dbReference>
<evidence type="ECO:0000259" key="3">
    <source>
        <dbReference type="PROSITE" id="PS51127"/>
    </source>
</evidence>
<dbReference type="Gene3D" id="2.60.40.10">
    <property type="entry name" value="Immunoglobulins"/>
    <property type="match status" value="7"/>
</dbReference>
<accession>A0ABU1B904</accession>
<evidence type="ECO:0000256" key="2">
    <source>
        <dbReference type="SAM" id="SignalP"/>
    </source>
</evidence>
<dbReference type="InterPro" id="IPR013783">
    <property type="entry name" value="Ig-like_fold"/>
</dbReference>
<name>A0ABU1B904_PSEHA</name>
<keyword evidence="2" id="KW-0732">Signal</keyword>
<protein>
    <submittedName>
        <fullName evidence="4">Ig-like domain-containing protein</fullName>
    </submittedName>
</protein>
<feature type="signal peptide" evidence="2">
    <location>
        <begin position="1"/>
        <end position="18"/>
    </location>
</feature>
<reference evidence="4 5" key="1">
    <citation type="submission" date="2023-08" db="EMBL/GenBank/DDBJ databases">
        <title>Pseudoalteromonas haloplanktis LL1 genome.</title>
        <authorList>
            <person name="Wu S."/>
        </authorList>
    </citation>
    <scope>NUCLEOTIDE SEQUENCE [LARGE SCALE GENOMIC DNA]</scope>
    <source>
        <strain evidence="4 5">LL1</strain>
    </source>
</reference>
<dbReference type="PROSITE" id="PS51257">
    <property type="entry name" value="PROKAR_LIPOPROTEIN"/>
    <property type="match status" value="1"/>
</dbReference>
<proteinExistence type="inferred from homology"/>
<feature type="domain" description="Big-1" evidence="3">
    <location>
        <begin position="276"/>
        <end position="381"/>
    </location>
</feature>
<dbReference type="EMBL" id="JAVIFY010000002">
    <property type="protein sequence ID" value="MDQ9090835.1"/>
    <property type="molecule type" value="Genomic_DNA"/>
</dbReference>
<dbReference type="SMART" id="SM00634">
    <property type="entry name" value="BID_1"/>
    <property type="match status" value="5"/>
</dbReference>
<dbReference type="PROSITE" id="PS51127">
    <property type="entry name" value="BIG1"/>
    <property type="match status" value="3"/>
</dbReference>
<dbReference type="InterPro" id="IPR003344">
    <property type="entry name" value="Big_1_dom"/>
</dbReference>
<gene>
    <name evidence="4" type="ORF">RC083_04415</name>
</gene>
<evidence type="ECO:0000313" key="4">
    <source>
        <dbReference type="EMBL" id="MDQ9090835.1"/>
    </source>
</evidence>
<dbReference type="Pfam" id="PF02369">
    <property type="entry name" value="Big_1"/>
    <property type="match status" value="2"/>
</dbReference>
<feature type="domain" description="Big-1" evidence="3">
    <location>
        <begin position="502"/>
        <end position="608"/>
    </location>
</feature>
<organism evidence="4 5">
    <name type="scientific">Pseudoalteromonas haloplanktis</name>
    <name type="common">Alteromonas haloplanktis</name>
    <dbReference type="NCBI Taxonomy" id="228"/>
    <lineage>
        <taxon>Bacteria</taxon>
        <taxon>Pseudomonadati</taxon>
        <taxon>Pseudomonadota</taxon>
        <taxon>Gammaproteobacteria</taxon>
        <taxon>Alteromonadales</taxon>
        <taxon>Pseudoalteromonadaceae</taxon>
        <taxon>Pseudoalteromonas</taxon>
    </lineage>
</organism>
<sequence>MPLMRWLSVIMLSFLITACGGGGTLEKEGGELGGDTDVATYTLTISAISEVTGEAANNVSANQRLELAAKLLKDGAAVPGSRVTFTTDGDYGVFNPVSGTAETDADGIARVFLSVGSTAGAGTVSASVTLDGTSVASAEPFTFTSTGELDSTSQGDYSITLQGYAQDTGVASNTVTNSAALDLRATLKRNGEIVAGKRITFQLADNIGLLSPSSALTQNDGIATVELSAGSDAGAGQVSAVYTIEGVSYSGTFDFQSTGGQDNVSNEYILILNGVSTNTGAPSNLVTPNDPITLQANLQHNGEPLSGEKVTFTLSDSIGELDPPSGTALTNSQGIASISLLAGDVEGAGEVVFSYTVDDDTYVSAPFTFEAQVQSEVVTEVNVNVLASNDLVTRSIDYLNPARAQATVTVNGQPAAFKFVTFNLTGFGILNPSNGTAMTNEQGIAEIDLLTGTTQGAGSITATYVNDKKISTTSTEFVYETAGDSPAQNGDTDYALSISLISTQTLTETNSVSADNSAQVKALVLDSEGNPVTNQVVNFSSTLGRLLPSLGTALTDTSGIATLNLTAGSIEGAGIVTAQFDNQQATIGFYTRGDVADSTQNTADISFKLLKNCLDGFTNSRDATLCDEVTSFSSEESGVLYVQALKNGSNTPLEQVLVTATTTIGSISPTTGTAITDANGVALLDIIPGRDVGAGEVTVSVLTSSLTKAFQIAAVDVEIEISSNLADSDLLSAGSTALISVEINKEGALFTSPLLVEFSSGCVDAGLAVIDARVTSIGGVAQSTYRATGCVGADQITASVITGGTTVSDNIVVNVSKSNIGSIEFLDSSESVIALKGTGGANRKETSTLRFKLVDNNGNPIPSKTVNFELSTTVGGVKLSQSSGFTNAEGIVQTVVQSGVYPQPVKVIASSEEVFEGQTLKVIKQSDELAISTGVADQNSFSTALSAHNVHALDLDGTQVEVTARLADHFGNPVPDGTVVSFIAEGGMIAPNCQTSNGNCSVTWESSNPRPFTNSYYQNTIMEKCDRGLPCPMGILNDDYSIDLPLGGRATILSYALGEESYNDKNGNGLFDSTDFFAEINDRPEAFIDNNSDNTYGGEDCAIGSGPCSAENSDGDEFEEFIDYNSDGTWTTGNGVYDGLLCTEADDTAGICKRGLIHIFNNSEIVMSNDDAAFRVVTFAPDCSLIPGVNASEVRLNSNSLSPLLRKNQSDATSDLMCQVDSVDFRGGTTEAVDLTVYIADIYNNPMPVGTVVSISTDNGVLSGADEDYIFPNTTSIVPTSLSFVILDEQDDSRNDKTQGAITVKVAAPNGLISTTSISVLDDPAP</sequence>
<dbReference type="Proteomes" id="UP001226574">
    <property type="component" value="Unassembled WGS sequence"/>
</dbReference>
<comment type="similarity">
    <text evidence="1">Belongs to the intimin/invasin family.</text>
</comment>
<dbReference type="RefSeq" id="WP_309038484.1">
    <property type="nucleotide sequence ID" value="NZ_JAVIFY010000002.1"/>
</dbReference>
<dbReference type="SUPFAM" id="SSF49373">
    <property type="entry name" value="Invasin/intimin cell-adhesion fragments"/>
    <property type="match status" value="7"/>
</dbReference>
<feature type="domain" description="Big-1" evidence="3">
    <location>
        <begin position="42"/>
        <end position="144"/>
    </location>
</feature>
<evidence type="ECO:0000313" key="5">
    <source>
        <dbReference type="Proteomes" id="UP001226574"/>
    </source>
</evidence>
<evidence type="ECO:0000256" key="1">
    <source>
        <dbReference type="ARBA" id="ARBA00010116"/>
    </source>
</evidence>
<feature type="chain" id="PRO_5046666976" evidence="2">
    <location>
        <begin position="19"/>
        <end position="1326"/>
    </location>
</feature>
<comment type="caution">
    <text evidence="4">The sequence shown here is derived from an EMBL/GenBank/DDBJ whole genome shotgun (WGS) entry which is preliminary data.</text>
</comment>